<evidence type="ECO:0000256" key="3">
    <source>
        <dbReference type="ARBA" id="ARBA00022840"/>
    </source>
</evidence>
<dbReference type="Proteomes" id="UP001649381">
    <property type="component" value="Unassembled WGS sequence"/>
</dbReference>
<evidence type="ECO:0000313" key="6">
    <source>
        <dbReference type="EMBL" id="MCF6138108.1"/>
    </source>
</evidence>
<dbReference type="PANTHER" id="PTHR30258:SF1">
    <property type="entry name" value="PROTEIN TRANSPORT PROTEIN HOFB HOMOLOG"/>
    <property type="match status" value="1"/>
</dbReference>
<protein>
    <submittedName>
        <fullName evidence="6">GspE/PulE family protein</fullName>
    </submittedName>
</protein>
<evidence type="ECO:0000259" key="5">
    <source>
        <dbReference type="Pfam" id="PF05157"/>
    </source>
</evidence>
<dbReference type="EMBL" id="JAKIJS010000001">
    <property type="protein sequence ID" value="MCF6138108.1"/>
    <property type="molecule type" value="Genomic_DNA"/>
</dbReference>
<dbReference type="SUPFAM" id="SSF160246">
    <property type="entry name" value="EspE N-terminal domain-like"/>
    <property type="match status" value="1"/>
</dbReference>
<dbReference type="InterPro" id="IPR027417">
    <property type="entry name" value="P-loop_NTPase"/>
</dbReference>
<evidence type="ECO:0000256" key="2">
    <source>
        <dbReference type="ARBA" id="ARBA00022741"/>
    </source>
</evidence>
<dbReference type="InterPro" id="IPR037257">
    <property type="entry name" value="T2SS_E_N_sf"/>
</dbReference>
<keyword evidence="7" id="KW-1185">Reference proteome</keyword>
<dbReference type="Gene3D" id="3.40.50.300">
    <property type="entry name" value="P-loop containing nucleotide triphosphate hydrolases"/>
    <property type="match status" value="1"/>
</dbReference>
<organism evidence="6 7">
    <name type="scientific">Pseudalkalibacillus berkeleyi</name>
    <dbReference type="NCBI Taxonomy" id="1069813"/>
    <lineage>
        <taxon>Bacteria</taxon>
        <taxon>Bacillati</taxon>
        <taxon>Bacillota</taxon>
        <taxon>Bacilli</taxon>
        <taxon>Bacillales</taxon>
        <taxon>Fictibacillaceae</taxon>
        <taxon>Pseudalkalibacillus</taxon>
    </lineage>
</organism>
<dbReference type="PANTHER" id="PTHR30258">
    <property type="entry name" value="TYPE II SECRETION SYSTEM PROTEIN GSPE-RELATED"/>
    <property type="match status" value="1"/>
</dbReference>
<proteinExistence type="inferred from homology"/>
<keyword evidence="3" id="KW-0067">ATP-binding</keyword>
<keyword evidence="2" id="KW-0547">Nucleotide-binding</keyword>
<dbReference type="InterPro" id="IPR007831">
    <property type="entry name" value="T2SS_GspE_N"/>
</dbReference>
<dbReference type="Pfam" id="PF05157">
    <property type="entry name" value="MshEN"/>
    <property type="match status" value="1"/>
</dbReference>
<sequence>MKLRLGDLLLSKEMITQAQLDEVLKDKPRNQKLGDALVDRGIITENKLIEVLEFQLGIPHVRLTNTEIDASLMSLVPKELARRNVYIPIRKQNDQLTVAMADPMDFYAIEDLRLSTGFQIMPVIAGKTEIIQAINKYYGKPVQGKPDGAPKKEEELEASAVKVVDQILSDAVESLASDIHIDPQEQQVLVRFRVDGVLRNEHSFPKKIQSAIISRIKVMADLDITEFRIPQDGRIKLKLNNSKVDLRISILPTMHGEKVVIRLLDLSKTNLNMSALHFTEKNERIFKSLLDRPNGLMLLTGPTGSGKTSTLYTGLSRLNREEVNIITVEDPVEYQLQGINQIQVNTSVGLTFSSGLRSILRQDPNIIMVGEIRDAETAEIAIQSSLTGHLVLSTLHTNDAISAITRLIDMGIEPYLIASSLSGVVGQRLVRKICNDCIQEYTPSEKEREIFLTRNLSVETLYRGAGCASCRNSGFKRRIPIHEVIQLDDIIRELILQKKSNDAIKKHFQENDTKWLFDDGLMKAKQGLTTIEEVISVSLVD</sequence>
<evidence type="ECO:0000313" key="7">
    <source>
        <dbReference type="Proteomes" id="UP001649381"/>
    </source>
</evidence>
<comment type="caution">
    <text evidence="6">The sequence shown here is derived from an EMBL/GenBank/DDBJ whole genome shotgun (WGS) entry which is preliminary data.</text>
</comment>
<feature type="domain" description="Bacterial type II secretion system protein E" evidence="4">
    <location>
        <begin position="157"/>
        <end position="535"/>
    </location>
</feature>
<dbReference type="SUPFAM" id="SSF52540">
    <property type="entry name" value="P-loop containing nucleoside triphosphate hydrolases"/>
    <property type="match status" value="1"/>
</dbReference>
<evidence type="ECO:0000256" key="1">
    <source>
        <dbReference type="ARBA" id="ARBA00006611"/>
    </source>
</evidence>
<evidence type="ECO:0000259" key="4">
    <source>
        <dbReference type="Pfam" id="PF00437"/>
    </source>
</evidence>
<dbReference type="Pfam" id="PF00437">
    <property type="entry name" value="T2SSE"/>
    <property type="match status" value="1"/>
</dbReference>
<dbReference type="Gene3D" id="3.30.300.160">
    <property type="entry name" value="Type II secretion system, protein E, N-terminal domain"/>
    <property type="match status" value="1"/>
</dbReference>
<comment type="similarity">
    <text evidence="1">Belongs to the GSP E family.</text>
</comment>
<dbReference type="RefSeq" id="WP_236334265.1">
    <property type="nucleotide sequence ID" value="NZ_JAKIJS010000001.1"/>
</dbReference>
<gene>
    <name evidence="6" type="ORF">L2716_10265</name>
</gene>
<feature type="domain" description="Type II secretion system protein GspE N-terminal" evidence="5">
    <location>
        <begin position="56"/>
        <end position="141"/>
    </location>
</feature>
<dbReference type="InterPro" id="IPR001482">
    <property type="entry name" value="T2SS/T4SS_dom"/>
</dbReference>
<reference evidence="6 7" key="1">
    <citation type="submission" date="2022-01" db="EMBL/GenBank/DDBJ databases">
        <title>Alkalihalobacillus sp. EGI L200015, a novel bacterium isolated from a salt lake sediment.</title>
        <authorList>
            <person name="Gao L."/>
            <person name="Fang B.-Z."/>
            <person name="Li W.-J."/>
        </authorList>
    </citation>
    <scope>NUCLEOTIDE SEQUENCE [LARGE SCALE GENOMIC DNA]</scope>
    <source>
        <strain evidence="6 7">KCTC 12718</strain>
    </source>
</reference>
<dbReference type="Gene3D" id="3.30.450.90">
    <property type="match status" value="1"/>
</dbReference>
<dbReference type="CDD" id="cd01129">
    <property type="entry name" value="PulE-GspE-like"/>
    <property type="match status" value="1"/>
</dbReference>
<name>A0ABS9H2M4_9BACL</name>
<accession>A0ABS9H2M4</accession>